<comment type="caution">
    <text evidence="1">The sequence shown here is derived from an EMBL/GenBank/DDBJ whole genome shotgun (WGS) entry which is preliminary data.</text>
</comment>
<accession>A0A2M8QX39</accession>
<name>A0A2M8QX39_9BRAD</name>
<reference evidence="1 2" key="1">
    <citation type="submission" date="2017-11" db="EMBL/GenBank/DDBJ databases">
        <title>Bradyrhizobium forestalis sp. nov., an efficient nitrogen-fixing bacterium isolated from nodules of forest legume species in the Amazon.</title>
        <authorList>
            <person name="Costa E.M."/>
            <person name="Guimaraes A."/>
            <person name="Carvalho T.S."/>
            <person name="Rodrigues T.L."/>
            <person name="Ribeiro P.R.A."/>
            <person name="Lebbe L."/>
            <person name="Willems A."/>
            <person name="Moreira F.M.S."/>
        </authorList>
    </citation>
    <scope>NUCLEOTIDE SEQUENCE [LARGE SCALE GENOMIC DNA]</scope>
    <source>
        <strain evidence="1 2">INPA54B</strain>
    </source>
</reference>
<organism evidence="1 2">
    <name type="scientific">Bradyrhizobium forestalis</name>
    <dbReference type="NCBI Taxonomy" id="1419263"/>
    <lineage>
        <taxon>Bacteria</taxon>
        <taxon>Pseudomonadati</taxon>
        <taxon>Pseudomonadota</taxon>
        <taxon>Alphaproteobacteria</taxon>
        <taxon>Hyphomicrobiales</taxon>
        <taxon>Nitrobacteraceae</taxon>
        <taxon>Bradyrhizobium</taxon>
    </lineage>
</organism>
<protein>
    <submittedName>
        <fullName evidence="1">Radical SAM family RiPP maturation amino acid epimerase</fullName>
    </submittedName>
</protein>
<sequence>MTHAAAEHYRQIFDRRTPEQLRTLSHLKRFMERLVGDVEFRRALAEAIATPRAVTERYGIKVDPMEVLPLWRGGYQQYRFKPESAPWPLAVMWDEYLREMMRHRDLLRDEGEMSTINPRFHAWRERQIRRCNDQLGVSAAALTHPIIAFELSEGCTVGCWFCGLSADRFKGYYNYSKEHAALWRGVVGVASEMFGSAVRTGFCYWATDPMDNPHYDRFLFDYYQITGALPQTTTAAPLKDRALTRRVLGLFNLYRTTTNRFSVLSTAHLNQIHTAFSPEELLGVELILQGNEALTAKAMAGRARERKEKLRGANKDGAIAFLERSHTTIACVSGFLVNMRQGRLRLVTPVPGSERWPLGYRILGERFFSTPDGFRGGLQSMIEQHMLESPAHHLPIRFRSDLQYKAGSRYFHLRSRNMEHRVLDDIAPISVGRLIADGNCTMSELVIQVVADGKTLLGVADLLDQLYMAGLIEEDLDDRFIWQTGDWTTSRLEGVKHAGSRTGADCADSH</sequence>
<evidence type="ECO:0000313" key="1">
    <source>
        <dbReference type="EMBL" id="PJG50139.1"/>
    </source>
</evidence>
<dbReference type="NCBIfam" id="TIGR04517">
    <property type="entry name" value="rSAM_PoyD"/>
    <property type="match status" value="1"/>
</dbReference>
<proteinExistence type="predicted"/>
<dbReference type="OrthoDB" id="8251299at2"/>
<dbReference type="EMBL" id="PGVG01000076">
    <property type="protein sequence ID" value="PJG50139.1"/>
    <property type="molecule type" value="Genomic_DNA"/>
</dbReference>
<dbReference type="InterPro" id="IPR030950">
    <property type="entry name" value="rSAM_PoyD"/>
</dbReference>
<dbReference type="AlphaFoldDB" id="A0A2M8QX39"/>
<keyword evidence="2" id="KW-1185">Reference proteome</keyword>
<dbReference type="Proteomes" id="UP000231194">
    <property type="component" value="Unassembled WGS sequence"/>
</dbReference>
<gene>
    <name evidence="1" type="ORF">CVM73_37990</name>
</gene>
<dbReference type="RefSeq" id="WP_100236805.1">
    <property type="nucleotide sequence ID" value="NZ_PGVG01000076.1"/>
</dbReference>
<evidence type="ECO:0000313" key="2">
    <source>
        <dbReference type="Proteomes" id="UP000231194"/>
    </source>
</evidence>